<name>M7U2R2_BOTF1</name>
<dbReference type="OrthoDB" id="10591736at2759"/>
<protein>
    <submittedName>
        <fullName evidence="1">Uncharacterized protein</fullName>
    </submittedName>
</protein>
<accession>M7U2R2</accession>
<dbReference type="HOGENOM" id="CLU_519700_0_0_1"/>
<reference evidence="2" key="1">
    <citation type="journal article" date="2013" name="Genome Announc.">
        <title>Draft genome sequence of Botrytis cinerea BcDW1, inoculum for noble rot of grape berries.</title>
        <authorList>
            <person name="Blanco-Ulate B."/>
            <person name="Allen G."/>
            <person name="Powell A.L."/>
            <person name="Cantu D."/>
        </authorList>
    </citation>
    <scope>NUCLEOTIDE SEQUENCE [LARGE SCALE GENOMIC DNA]</scope>
    <source>
        <strain evidence="2">BcDW1</strain>
    </source>
</reference>
<dbReference type="AlphaFoldDB" id="M7U2R2"/>
<dbReference type="EMBL" id="KB708093">
    <property type="protein sequence ID" value="EMR80908.1"/>
    <property type="molecule type" value="Genomic_DNA"/>
</dbReference>
<dbReference type="Proteomes" id="UP000012045">
    <property type="component" value="Unassembled WGS sequence"/>
</dbReference>
<sequence length="421" mass="46605">MMRPDGSQLDIIFGLLTNGSSKLTWGLTRQLVGCYYIYIEAENDLQNQLQLELNRKGKGCAINVNIAKGSDKIIKKFQAYKAYGKKLAILVDTFGLGILLSLNAQDAIEVGNLAISKWSSAIPKALVEMARRFPDAVEFREINAIVSSILPDLVTEKINSKEALAPIINYVVENEHISVYKEIWENIRPAPKYLAQLSANDRLIDYESKIKEVVKAFPDHSAIGSTKGTNKIVINRASMESLMPGNILDAEVIHAIITLNAQIFTKHAMVIDPRKLRDVEKLKKVAKTTIDVLAPILLGENDAAYWVAAVTRRFGGVGRFWSMTTVYDPLGKSNSCDDASEVMNSILKHNFGTDVDIHETISGKTPPLIKTFDSAIYAIQNIICASFASKPPVDLKIPLDSNRLRFEWAADLTRSALANKV</sequence>
<organism evidence="1 2">
    <name type="scientific">Botryotinia fuckeliana (strain BcDW1)</name>
    <name type="common">Noble rot fungus</name>
    <name type="synonym">Botrytis cinerea</name>
    <dbReference type="NCBI Taxonomy" id="1290391"/>
    <lineage>
        <taxon>Eukaryota</taxon>
        <taxon>Fungi</taxon>
        <taxon>Dikarya</taxon>
        <taxon>Ascomycota</taxon>
        <taxon>Pezizomycotina</taxon>
        <taxon>Leotiomycetes</taxon>
        <taxon>Helotiales</taxon>
        <taxon>Sclerotiniaceae</taxon>
        <taxon>Botrytis</taxon>
    </lineage>
</organism>
<evidence type="ECO:0000313" key="2">
    <source>
        <dbReference type="Proteomes" id="UP000012045"/>
    </source>
</evidence>
<gene>
    <name evidence="1" type="ORF">BcDW1_10444</name>
</gene>
<evidence type="ECO:0000313" key="1">
    <source>
        <dbReference type="EMBL" id="EMR80908.1"/>
    </source>
</evidence>
<dbReference type="SUPFAM" id="SSF54001">
    <property type="entry name" value="Cysteine proteinases"/>
    <property type="match status" value="1"/>
</dbReference>
<dbReference type="InterPro" id="IPR038765">
    <property type="entry name" value="Papain-like_cys_pep_sf"/>
</dbReference>
<proteinExistence type="predicted"/>